<sequence length="35" mass="4273">MKSDILKFNTQLRKKEITPDQLVKDSLKLINKYHW</sequence>
<protein>
    <submittedName>
        <fullName evidence="1">Uncharacterized protein</fullName>
    </submittedName>
</protein>
<reference evidence="2" key="1">
    <citation type="submission" date="2018-06" db="EMBL/GenBank/DDBJ databases">
        <authorList>
            <consortium name="Pathogen Informatics"/>
        </authorList>
    </citation>
    <scope>NUCLEOTIDE SEQUENCE [LARGE SCALE GENOMIC DNA]</scope>
    <source>
        <strain evidence="2">NCTC10115</strain>
    </source>
</reference>
<accession>A0A3B0PDU7</accession>
<proteinExistence type="predicted"/>
<name>A0A3B0PDU7_MYCGL</name>
<dbReference type="AlphaFoldDB" id="A0A3B0PDU7"/>
<dbReference type="EMBL" id="LS991952">
    <property type="protein sequence ID" value="SYV95328.1"/>
    <property type="molecule type" value="Genomic_DNA"/>
</dbReference>
<organism evidence="1 2">
    <name type="scientific">Mycoplasmoides gallisepticum</name>
    <name type="common">Mycoplasma gallisepticum</name>
    <dbReference type="NCBI Taxonomy" id="2096"/>
    <lineage>
        <taxon>Bacteria</taxon>
        <taxon>Bacillati</taxon>
        <taxon>Mycoplasmatota</taxon>
        <taxon>Mycoplasmoidales</taxon>
        <taxon>Mycoplasmoidaceae</taxon>
        <taxon>Mycoplasmoides</taxon>
    </lineage>
</organism>
<dbReference type="Proteomes" id="UP000260136">
    <property type="component" value="Chromosome"/>
</dbReference>
<evidence type="ECO:0000313" key="2">
    <source>
        <dbReference type="Proteomes" id="UP000260136"/>
    </source>
</evidence>
<evidence type="ECO:0000313" key="1">
    <source>
        <dbReference type="EMBL" id="SYV95328.1"/>
    </source>
</evidence>
<gene>
    <name evidence="1" type="ORF">NCTC10115_01352</name>
</gene>
<feature type="non-terminal residue" evidence="1">
    <location>
        <position position="35"/>
    </location>
</feature>